<evidence type="ECO:0000313" key="3">
    <source>
        <dbReference type="EMBL" id="KIJ10568.1"/>
    </source>
</evidence>
<reference evidence="3 4" key="1">
    <citation type="submission" date="2014-06" db="EMBL/GenBank/DDBJ databases">
        <authorList>
            <consortium name="DOE Joint Genome Institute"/>
            <person name="Kuo A."/>
            <person name="Kohler A."/>
            <person name="Nagy L.G."/>
            <person name="Floudas D."/>
            <person name="Copeland A."/>
            <person name="Barry K.W."/>
            <person name="Cichocki N."/>
            <person name="Veneault-Fourrey C."/>
            <person name="LaButti K."/>
            <person name="Lindquist E.A."/>
            <person name="Lipzen A."/>
            <person name="Lundell T."/>
            <person name="Morin E."/>
            <person name="Murat C."/>
            <person name="Sun H."/>
            <person name="Tunlid A."/>
            <person name="Henrissat B."/>
            <person name="Grigoriev I.V."/>
            <person name="Hibbett D.S."/>
            <person name="Martin F."/>
            <person name="Nordberg H.P."/>
            <person name="Cantor M.N."/>
            <person name="Hua S.X."/>
        </authorList>
    </citation>
    <scope>NUCLEOTIDE SEQUENCE [LARGE SCALE GENOMIC DNA]</scope>
    <source>
        <strain evidence="3 4">ATCC 200175</strain>
    </source>
</reference>
<dbReference type="SUPFAM" id="SSF50978">
    <property type="entry name" value="WD40 repeat-like"/>
    <property type="match status" value="1"/>
</dbReference>
<dbReference type="PANTHER" id="PTHR10622">
    <property type="entry name" value="HET DOMAIN-CONTAINING PROTEIN"/>
    <property type="match status" value="1"/>
</dbReference>
<dbReference type="Pfam" id="PF00400">
    <property type="entry name" value="WD40"/>
    <property type="match status" value="4"/>
</dbReference>
<dbReference type="Gene3D" id="1.25.40.10">
    <property type="entry name" value="Tetratricopeptide repeat domain"/>
    <property type="match status" value="2"/>
</dbReference>
<dbReference type="HOGENOM" id="CLU_006785_0_0_1"/>
<evidence type="ECO:0000259" key="2">
    <source>
        <dbReference type="Pfam" id="PF06985"/>
    </source>
</evidence>
<dbReference type="InterPro" id="IPR001680">
    <property type="entry name" value="WD40_rpt"/>
</dbReference>
<proteinExistence type="predicted"/>
<dbReference type="Gene3D" id="2.130.10.10">
    <property type="entry name" value="YVTN repeat-like/Quinoprotein amine dehydrogenase"/>
    <property type="match status" value="2"/>
</dbReference>
<dbReference type="PANTHER" id="PTHR10622:SF10">
    <property type="entry name" value="HET DOMAIN-CONTAINING PROTEIN"/>
    <property type="match status" value="1"/>
</dbReference>
<feature type="repeat" description="WD" evidence="1">
    <location>
        <begin position="55"/>
        <end position="87"/>
    </location>
</feature>
<reference evidence="4" key="2">
    <citation type="submission" date="2015-01" db="EMBL/GenBank/DDBJ databases">
        <title>Evolutionary Origins and Diversification of the Mycorrhizal Mutualists.</title>
        <authorList>
            <consortium name="DOE Joint Genome Institute"/>
            <consortium name="Mycorrhizal Genomics Consortium"/>
            <person name="Kohler A."/>
            <person name="Kuo A."/>
            <person name="Nagy L.G."/>
            <person name="Floudas D."/>
            <person name="Copeland A."/>
            <person name="Barry K.W."/>
            <person name="Cichocki N."/>
            <person name="Veneault-Fourrey C."/>
            <person name="LaButti K."/>
            <person name="Lindquist E.A."/>
            <person name="Lipzen A."/>
            <person name="Lundell T."/>
            <person name="Morin E."/>
            <person name="Murat C."/>
            <person name="Riley R."/>
            <person name="Ohm R."/>
            <person name="Sun H."/>
            <person name="Tunlid A."/>
            <person name="Henrissat B."/>
            <person name="Grigoriev I.V."/>
            <person name="Hibbett D.S."/>
            <person name="Martin F."/>
        </authorList>
    </citation>
    <scope>NUCLEOTIDE SEQUENCE [LARGE SCALE GENOMIC DNA]</scope>
    <source>
        <strain evidence="4">ATCC 200175</strain>
    </source>
</reference>
<dbReference type="InterPro" id="IPR011990">
    <property type="entry name" value="TPR-like_helical_dom_sf"/>
</dbReference>
<feature type="repeat" description="WD" evidence="1">
    <location>
        <begin position="13"/>
        <end position="45"/>
    </location>
</feature>
<sequence length="1300" mass="146705">MWDIEDHGEREPLMNLGVAVNVIASSKDGNLIVTGDVDGKVVFWDTSLQKRCEAAERHGKMITALDVSSHRHVASGSNDGTVIIWKMGKPGFPPVPGPLMHHGSISISSVKFSPAGSHIASACAHWGCGVRIWHTRTGDQIESIRIDGSPTYSLAWSSDGRRLFAGCSNGSISCFDVVARKPFSKVVEPRPGDDSISSLHVSNSGQFLVSFSAPGRTVDIWDIRDTPAYESLRSYSRCVSASMSPDDLYLASSGDNTKIYIRSLSAVVEASYFFYRLAPLLSHSEPFTYISPAAHRAWTFGELEQVEHILSREIEDKRYQGFACYARANRALVRIRRGNLNGALDDAGEIIIPPIAYIAKAMAFIRQGKRREATDAFGSVHHGDAKKFVECVKSVILFEVELRDNLNYGAELAELPPLADASSCPWVETRKLLLLAEYCMRRGEYNEGLQLLAKAPDLSPFLQVPEAKIIPLVFGWDIYDLQYMVQQLICQALLASGRTREVVDFLQVNENCLDEENEARKADLGWLGEKLGDEAMGYKKYDDAITWYSVSLDLCPESRVIDCGSEFAKKCFLVIDMASDAADGTITEDLALMARYPPGSARLLVKRSKAKAFKEFWHDALEDADQAINMDKLCPWGYERRCVALHALHRYQEATETLGKMVTKMEESADPIIRQLRSKYIVPAKMIKKIDEQIDAIREISPLVLIDVRTGNLCDAAERIRIFKTDPIFHELVSSMSTELDTNRIERVVARYFRYVMFSHTWEGKEPTFQDVSEKSVYELDPHPLKHKLRCFCEAVRDDPEGYLWAWSDTCCIDKTIETVYRKSIRSMYSWYKDSALTIVLLARGSTSSTLKNNRWMTRAWTLQELLSPKSIRFYDRDWELYRGDTRPNHKESPYIMRELAEAVDVAQDILVDFSPQSLSIRAKLRLASTREATEKVDIAYALIGIFSSDLIPEHRDPEDALGLLLQEIVHRERDAKAVLDWVGKSSQFNSCLPAQISAYQVSPYTPPPIPKNKMEARVAELRALLPQRDLTMFFGNLSALSSIDFTHRRLSLPCITFSVSVDTARYDEASSASSQSIVYQAQVAAIGQLKFKTSRTAFMAQDEYVLVYPWIRDLLSQIHLPQWDNYTRALRLVVHLEQPFRALLLVKQSIDTYKRVALDNEILVPQREVMSLNNIGNYIFLASQNLVLVHPWIRALLGPSTHPALADIETREGDSPNERTKAFKLQLAARLRQDFGVLLLKEGLQKEYKRVAADASIRVQLLEDTSFARLLENASNFPDSYQTPNQSVGTVAELYQLQF</sequence>
<evidence type="ECO:0000313" key="4">
    <source>
        <dbReference type="Proteomes" id="UP000053647"/>
    </source>
</evidence>
<dbReference type="SMART" id="SM00320">
    <property type="entry name" value="WD40"/>
    <property type="match status" value="6"/>
</dbReference>
<protein>
    <recommendedName>
        <fullName evidence="2">Heterokaryon incompatibility domain-containing protein</fullName>
    </recommendedName>
</protein>
<dbReference type="EMBL" id="KN819403">
    <property type="protein sequence ID" value="KIJ10568.1"/>
    <property type="molecule type" value="Genomic_DNA"/>
</dbReference>
<accession>A0A0C9TIK0</accession>
<dbReference type="OrthoDB" id="2664842at2759"/>
<dbReference type="InterPro" id="IPR010730">
    <property type="entry name" value="HET"/>
</dbReference>
<keyword evidence="1" id="KW-0853">WD repeat</keyword>
<dbReference type="PROSITE" id="PS50082">
    <property type="entry name" value="WD_REPEATS_2"/>
    <property type="match status" value="2"/>
</dbReference>
<organism evidence="3 4">
    <name type="scientific">Paxillus involutus ATCC 200175</name>
    <dbReference type="NCBI Taxonomy" id="664439"/>
    <lineage>
        <taxon>Eukaryota</taxon>
        <taxon>Fungi</taxon>
        <taxon>Dikarya</taxon>
        <taxon>Basidiomycota</taxon>
        <taxon>Agaricomycotina</taxon>
        <taxon>Agaricomycetes</taxon>
        <taxon>Agaricomycetidae</taxon>
        <taxon>Boletales</taxon>
        <taxon>Paxilineae</taxon>
        <taxon>Paxillaceae</taxon>
        <taxon>Paxillus</taxon>
    </lineage>
</organism>
<dbReference type="Proteomes" id="UP000053647">
    <property type="component" value="Unassembled WGS sequence"/>
</dbReference>
<keyword evidence="4" id="KW-1185">Reference proteome</keyword>
<gene>
    <name evidence="3" type="ORF">PAXINDRAFT_101975</name>
</gene>
<name>A0A0C9TIK0_PAXIN</name>
<dbReference type="Pfam" id="PF06985">
    <property type="entry name" value="HET"/>
    <property type="match status" value="1"/>
</dbReference>
<dbReference type="InterPro" id="IPR036322">
    <property type="entry name" value="WD40_repeat_dom_sf"/>
</dbReference>
<dbReference type="InterPro" id="IPR015943">
    <property type="entry name" value="WD40/YVTN_repeat-like_dom_sf"/>
</dbReference>
<feature type="domain" description="Heterokaryon incompatibility" evidence="2">
    <location>
        <begin position="755"/>
        <end position="851"/>
    </location>
</feature>
<dbReference type="SUPFAM" id="SSF48452">
    <property type="entry name" value="TPR-like"/>
    <property type="match status" value="1"/>
</dbReference>
<evidence type="ECO:0000256" key="1">
    <source>
        <dbReference type="PROSITE-ProRule" id="PRU00221"/>
    </source>
</evidence>